<accession>A0ABP0CWU7</accession>
<keyword evidence="2" id="KW-0472">Membrane</keyword>
<keyword evidence="2" id="KW-0812">Transmembrane</keyword>
<feature type="region of interest" description="Disordered" evidence="1">
    <location>
        <begin position="405"/>
        <end position="451"/>
    </location>
</feature>
<feature type="transmembrane region" description="Helical" evidence="2">
    <location>
        <begin position="149"/>
        <end position="167"/>
    </location>
</feature>
<evidence type="ECO:0000256" key="2">
    <source>
        <dbReference type="SAM" id="Phobius"/>
    </source>
</evidence>
<protein>
    <submittedName>
        <fullName evidence="3">Uncharacterized protein</fullName>
    </submittedName>
</protein>
<organism evidence="3 4">
    <name type="scientific">Sporothrix eucalyptigena</name>
    <dbReference type="NCBI Taxonomy" id="1812306"/>
    <lineage>
        <taxon>Eukaryota</taxon>
        <taxon>Fungi</taxon>
        <taxon>Dikarya</taxon>
        <taxon>Ascomycota</taxon>
        <taxon>Pezizomycotina</taxon>
        <taxon>Sordariomycetes</taxon>
        <taxon>Sordariomycetidae</taxon>
        <taxon>Ophiostomatales</taxon>
        <taxon>Ophiostomataceae</taxon>
        <taxon>Sporothrix</taxon>
    </lineage>
</organism>
<proteinExistence type="predicted"/>
<feature type="transmembrane region" description="Helical" evidence="2">
    <location>
        <begin position="219"/>
        <end position="237"/>
    </location>
</feature>
<feature type="transmembrane region" description="Helical" evidence="2">
    <location>
        <begin position="249"/>
        <end position="269"/>
    </location>
</feature>
<evidence type="ECO:0000256" key="1">
    <source>
        <dbReference type="SAM" id="MobiDB-lite"/>
    </source>
</evidence>
<dbReference type="EMBL" id="CAWUHD010000166">
    <property type="protein sequence ID" value="CAK7236608.1"/>
    <property type="molecule type" value="Genomic_DNA"/>
</dbReference>
<evidence type="ECO:0000313" key="3">
    <source>
        <dbReference type="EMBL" id="CAK7236608.1"/>
    </source>
</evidence>
<feature type="transmembrane region" description="Helical" evidence="2">
    <location>
        <begin position="6"/>
        <end position="28"/>
    </location>
</feature>
<dbReference type="Proteomes" id="UP001642482">
    <property type="component" value="Unassembled WGS sequence"/>
</dbReference>
<feature type="compositionally biased region" description="Polar residues" evidence="1">
    <location>
        <begin position="405"/>
        <end position="424"/>
    </location>
</feature>
<feature type="transmembrane region" description="Helical" evidence="2">
    <location>
        <begin position="91"/>
        <end position="117"/>
    </location>
</feature>
<feature type="transmembrane region" description="Helical" evidence="2">
    <location>
        <begin position="49"/>
        <end position="71"/>
    </location>
</feature>
<comment type="caution">
    <text evidence="3">The sequence shown here is derived from an EMBL/GenBank/DDBJ whole genome shotgun (WGS) entry which is preliminary data.</text>
</comment>
<name>A0ABP0CWU7_9PEZI</name>
<keyword evidence="2" id="KW-1133">Transmembrane helix</keyword>
<gene>
    <name evidence="3" type="ORF">SEUCBS140593_009676</name>
</gene>
<feature type="transmembrane region" description="Helical" evidence="2">
    <location>
        <begin position="289"/>
        <end position="310"/>
    </location>
</feature>
<sequence length="451" mass="48658">MTTDGDFIIANTVLSGILVLPLLILWIISFSQAPSRKDPARNGVHWLRIAFPFYLLSLIMTVASDGLYIAIITGNDGTAGLFQASNYLSLISGFLEMMATVFTLVAMVEIGLGFLYIQKGAQSESDANKNAHIVSSGGGSKQYHKTVHIALACVGVVLVALALAVLGKACNAYAVYYRDSTAAETAVVANSGGTDYTAVLDRYMAAIKVARDLGASFDIIVWVIAFPLMGFAGYVVHHARLQAQPSLGATVLLLVATLCWFVRFTWHLAYNAAWLLPSSSSGAPIWFDVVDPLLNAWIFFVVLVLLYVLLARRARGLWSTVQPWMQNQQAPGGAYYQPVYNPGGYAPPGPPVGYVQAPAHNGIYQMPANEQPQMYHEMPQPQNIYQMQAPANPQELYAPNQYVQQYQGHPQGSPSPQISSHPTGSTAVHSSPPPVSTVSGQSGTPPNDLKA</sequence>
<evidence type="ECO:0000313" key="4">
    <source>
        <dbReference type="Proteomes" id="UP001642482"/>
    </source>
</evidence>
<reference evidence="3 4" key="1">
    <citation type="submission" date="2024-01" db="EMBL/GenBank/DDBJ databases">
        <authorList>
            <person name="Allen C."/>
            <person name="Tagirdzhanova G."/>
        </authorList>
    </citation>
    <scope>NUCLEOTIDE SEQUENCE [LARGE SCALE GENOMIC DNA]</scope>
</reference>
<keyword evidence="4" id="KW-1185">Reference proteome</keyword>